<accession>A0ABU1Z4R9</accession>
<dbReference type="GO" id="GO:0008168">
    <property type="term" value="F:methyltransferase activity"/>
    <property type="evidence" value="ECO:0007669"/>
    <property type="project" value="UniProtKB-KW"/>
</dbReference>
<keyword evidence="4" id="KW-1133">Transmembrane helix</keyword>
<reference evidence="5 6" key="1">
    <citation type="submission" date="2023-07" db="EMBL/GenBank/DDBJ databases">
        <title>Sorghum-associated microbial communities from plants grown in Nebraska, USA.</title>
        <authorList>
            <person name="Schachtman D."/>
        </authorList>
    </citation>
    <scope>NUCLEOTIDE SEQUENCE [LARGE SCALE GENOMIC DNA]</scope>
    <source>
        <strain evidence="5 6">BE310</strain>
    </source>
</reference>
<protein>
    <submittedName>
        <fullName evidence="5">SAM-dependent methyltransferase</fullName>
    </submittedName>
</protein>
<dbReference type="PANTHER" id="PTHR13610">
    <property type="entry name" value="METHYLTRANSFERASE DOMAIN-CONTAINING PROTEIN"/>
    <property type="match status" value="1"/>
</dbReference>
<feature type="transmembrane region" description="Helical" evidence="4">
    <location>
        <begin position="63"/>
        <end position="92"/>
    </location>
</feature>
<evidence type="ECO:0000256" key="3">
    <source>
        <dbReference type="ARBA" id="ARBA00022691"/>
    </source>
</evidence>
<evidence type="ECO:0000313" key="6">
    <source>
        <dbReference type="Proteomes" id="UP001180536"/>
    </source>
</evidence>
<dbReference type="Proteomes" id="UP001180536">
    <property type="component" value="Unassembled WGS sequence"/>
</dbReference>
<proteinExistence type="predicted"/>
<keyword evidence="4" id="KW-0812">Transmembrane</keyword>
<keyword evidence="6" id="KW-1185">Reference proteome</keyword>
<dbReference type="InterPro" id="IPR029063">
    <property type="entry name" value="SAM-dependent_MTases_sf"/>
</dbReference>
<keyword evidence="2" id="KW-0808">Transferase</keyword>
<sequence length="251" mass="27882">MLKRWITAWPLSALLVWLAAWLTHTALLGLGREAAVAGAALAGGLLALFYERRWRRLIAALGFPVSALALGWQSGAPALLWLLPLLLLWWLYPRRSWSEAPLFPTPRGALERLPRLAPLPPGARVLDAGCGVGDGLRELLHAYPEARIEGVEWSRPLAWLARWRARGAVVRQGDLWADDWAPFALVYVFQRPESMPRVWAKACAEMTPQGWLASLDFAVPDVAPVASWQLPGGQFVWLYRPGRYAASKPAN</sequence>
<dbReference type="EMBL" id="JAVDXQ010000001">
    <property type="protein sequence ID" value="MDR7295609.1"/>
    <property type="molecule type" value="Genomic_DNA"/>
</dbReference>
<dbReference type="PANTHER" id="PTHR13610:SF9">
    <property type="entry name" value="FI06469P"/>
    <property type="match status" value="1"/>
</dbReference>
<dbReference type="SUPFAM" id="SSF53335">
    <property type="entry name" value="S-adenosyl-L-methionine-dependent methyltransferases"/>
    <property type="match status" value="1"/>
</dbReference>
<gene>
    <name evidence="5" type="ORF">J2X16_000930</name>
</gene>
<name>A0ABU1Z4R9_9BURK</name>
<dbReference type="GO" id="GO:0032259">
    <property type="term" value="P:methylation"/>
    <property type="evidence" value="ECO:0007669"/>
    <property type="project" value="UniProtKB-KW"/>
</dbReference>
<dbReference type="Gene3D" id="3.40.50.150">
    <property type="entry name" value="Vaccinia Virus protein VP39"/>
    <property type="match status" value="1"/>
</dbReference>
<comment type="caution">
    <text evidence="5">The sequence shown here is derived from an EMBL/GenBank/DDBJ whole genome shotgun (WGS) entry which is preliminary data.</text>
</comment>
<organism evidence="5 6">
    <name type="scientific">Pelomonas aquatica</name>
    <dbReference type="NCBI Taxonomy" id="431058"/>
    <lineage>
        <taxon>Bacteria</taxon>
        <taxon>Pseudomonadati</taxon>
        <taxon>Pseudomonadota</taxon>
        <taxon>Betaproteobacteria</taxon>
        <taxon>Burkholderiales</taxon>
        <taxon>Sphaerotilaceae</taxon>
        <taxon>Roseateles</taxon>
    </lineage>
</organism>
<evidence type="ECO:0000256" key="1">
    <source>
        <dbReference type="ARBA" id="ARBA00022603"/>
    </source>
</evidence>
<evidence type="ECO:0000313" key="5">
    <source>
        <dbReference type="EMBL" id="MDR7295609.1"/>
    </source>
</evidence>
<dbReference type="CDD" id="cd02440">
    <property type="entry name" value="AdoMet_MTases"/>
    <property type="match status" value="1"/>
</dbReference>
<keyword evidence="3" id="KW-0949">S-adenosyl-L-methionine</keyword>
<keyword evidence="1 5" id="KW-0489">Methyltransferase</keyword>
<keyword evidence="4" id="KW-0472">Membrane</keyword>
<evidence type="ECO:0000256" key="4">
    <source>
        <dbReference type="SAM" id="Phobius"/>
    </source>
</evidence>
<dbReference type="RefSeq" id="WP_310342181.1">
    <property type="nucleotide sequence ID" value="NZ_JAVDXQ010000001.1"/>
</dbReference>
<evidence type="ECO:0000256" key="2">
    <source>
        <dbReference type="ARBA" id="ARBA00022679"/>
    </source>
</evidence>
<feature type="transmembrane region" description="Helical" evidence="4">
    <location>
        <begin position="35"/>
        <end position="51"/>
    </location>
</feature>
<dbReference type="InterPro" id="IPR026170">
    <property type="entry name" value="FAM173A/B"/>
</dbReference>